<reference evidence="1" key="1">
    <citation type="journal article" date="2013" name="Environ. Microbiol.">
        <title>Microbiota from the distal guts of lean and obese adolescents exhibit partial functional redundancy besides clear differences in community structure.</title>
        <authorList>
            <person name="Ferrer M."/>
            <person name="Ruiz A."/>
            <person name="Lanza F."/>
            <person name="Haange S.B."/>
            <person name="Oberbach A."/>
            <person name="Till H."/>
            <person name="Bargiela R."/>
            <person name="Campoy C."/>
            <person name="Segura M.T."/>
            <person name="Richter M."/>
            <person name="von Bergen M."/>
            <person name="Seifert J."/>
            <person name="Suarez A."/>
        </authorList>
    </citation>
    <scope>NUCLEOTIDE SEQUENCE</scope>
</reference>
<evidence type="ECO:0000313" key="1">
    <source>
        <dbReference type="EMBL" id="EKC67670.1"/>
    </source>
</evidence>
<protein>
    <recommendedName>
        <fullName evidence="2">Aldo/keto reductase</fullName>
    </recommendedName>
</protein>
<dbReference type="Gene3D" id="3.20.20.100">
    <property type="entry name" value="NADP-dependent oxidoreductase domain"/>
    <property type="match status" value="1"/>
</dbReference>
<organism evidence="1">
    <name type="scientific">human gut metagenome</name>
    <dbReference type="NCBI Taxonomy" id="408170"/>
    <lineage>
        <taxon>unclassified sequences</taxon>
        <taxon>metagenomes</taxon>
        <taxon>organismal metagenomes</taxon>
    </lineage>
</organism>
<name>K1TMZ8_9ZZZZ</name>
<comment type="caution">
    <text evidence="1">The sequence shown here is derived from an EMBL/GenBank/DDBJ whole genome shotgun (WGS) entry which is preliminary data.</text>
</comment>
<proteinExistence type="predicted"/>
<sequence length="75" mass="8696">MNEKEIEKSYNLGIDFFDTANCCSSETSEEYLGKALKNNVQKYLLHKKKGGNFYGIKANRWPNSFRRVRPEICTA</sequence>
<dbReference type="EMBL" id="AJWZ01003638">
    <property type="protein sequence ID" value="EKC67670.1"/>
    <property type="molecule type" value="Genomic_DNA"/>
</dbReference>
<dbReference type="InterPro" id="IPR036812">
    <property type="entry name" value="NAD(P)_OxRdtase_dom_sf"/>
</dbReference>
<dbReference type="SUPFAM" id="SSF51430">
    <property type="entry name" value="NAD(P)-linked oxidoreductase"/>
    <property type="match status" value="1"/>
</dbReference>
<evidence type="ECO:0008006" key="2">
    <source>
        <dbReference type="Google" id="ProtNLM"/>
    </source>
</evidence>
<accession>K1TMZ8</accession>
<gene>
    <name evidence="1" type="ORF">OBE_05330</name>
</gene>
<dbReference type="AlphaFoldDB" id="K1TMZ8"/>